<dbReference type="SUPFAM" id="SSF51998">
    <property type="entry name" value="PFL-like glycyl radical enzymes"/>
    <property type="match status" value="1"/>
</dbReference>
<evidence type="ECO:0000256" key="4">
    <source>
        <dbReference type="SAM" id="Coils"/>
    </source>
</evidence>
<evidence type="ECO:0000256" key="1">
    <source>
        <dbReference type="ARBA" id="ARBA00022741"/>
    </source>
</evidence>
<keyword evidence="6" id="KW-0560">Oxidoreductase</keyword>
<dbReference type="PANTHER" id="PTHR21075">
    <property type="entry name" value="ANAEROBIC RIBONUCLEOSIDE-TRIPHOSPHATE REDUCTASE"/>
    <property type="match status" value="1"/>
</dbReference>
<dbReference type="Pfam" id="PF03477">
    <property type="entry name" value="ATP-cone"/>
    <property type="match status" value="1"/>
</dbReference>
<evidence type="ECO:0000256" key="2">
    <source>
        <dbReference type="ARBA" id="ARBA00022840"/>
    </source>
</evidence>
<dbReference type="Pfam" id="PF13597">
    <property type="entry name" value="NRDD"/>
    <property type="match status" value="1"/>
</dbReference>
<dbReference type="PANTHER" id="PTHR21075:SF0">
    <property type="entry name" value="ANAEROBIC RIBONUCLEOSIDE-TRIPHOSPHATE REDUCTASE"/>
    <property type="match status" value="1"/>
</dbReference>
<gene>
    <name evidence="6" type="ORF">ENF18_01665</name>
</gene>
<dbReference type="EMBL" id="DQWE01000073">
    <property type="protein sequence ID" value="HDI82482.1"/>
    <property type="molecule type" value="Genomic_DNA"/>
</dbReference>
<dbReference type="AlphaFoldDB" id="A0A7C0ZE97"/>
<keyword evidence="1 3" id="KW-0547">Nucleotide-binding</keyword>
<accession>A0A7C0ZE97</accession>
<dbReference type="InterPro" id="IPR005144">
    <property type="entry name" value="ATP-cone_dom"/>
</dbReference>
<dbReference type="GO" id="GO:0009265">
    <property type="term" value="P:2'-deoxyribonucleotide biosynthetic process"/>
    <property type="evidence" value="ECO:0007669"/>
    <property type="project" value="TreeGrafter"/>
</dbReference>
<keyword evidence="2 3" id="KW-0067">ATP-binding</keyword>
<feature type="coiled-coil region" evidence="4">
    <location>
        <begin position="87"/>
        <end position="114"/>
    </location>
</feature>
<comment type="caution">
    <text evidence="6">The sequence shown here is derived from an EMBL/GenBank/DDBJ whole genome shotgun (WGS) entry which is preliminary data.</text>
</comment>
<dbReference type="NCBIfam" id="TIGR02487">
    <property type="entry name" value="NrdD"/>
    <property type="match status" value="1"/>
</dbReference>
<reference evidence="6" key="1">
    <citation type="journal article" date="2020" name="mSystems">
        <title>Genome- and Community-Level Interaction Insights into Carbon Utilization and Element Cycling Functions of Hydrothermarchaeota in Hydrothermal Sediment.</title>
        <authorList>
            <person name="Zhou Z."/>
            <person name="Liu Y."/>
            <person name="Xu W."/>
            <person name="Pan J."/>
            <person name="Luo Z.H."/>
            <person name="Li M."/>
        </authorList>
    </citation>
    <scope>NUCLEOTIDE SEQUENCE [LARGE SCALE GENOMIC DNA]</scope>
    <source>
        <strain evidence="6">HyVt-102</strain>
    </source>
</reference>
<keyword evidence="4" id="KW-0175">Coiled coil</keyword>
<name>A0A7C0ZE97_UNCW3</name>
<evidence type="ECO:0000313" key="6">
    <source>
        <dbReference type="EMBL" id="HDI82482.1"/>
    </source>
</evidence>
<dbReference type="InterPro" id="IPR012833">
    <property type="entry name" value="NrdD"/>
</dbReference>
<dbReference type="GO" id="GO:0005524">
    <property type="term" value="F:ATP binding"/>
    <property type="evidence" value="ECO:0007669"/>
    <property type="project" value="UniProtKB-UniRule"/>
</dbReference>
<dbReference type="EC" id="1.17.4.2" evidence="6"/>
<dbReference type="NCBIfam" id="NF006126">
    <property type="entry name" value="PRK08270.1"/>
    <property type="match status" value="1"/>
</dbReference>
<dbReference type="PROSITE" id="PS51161">
    <property type="entry name" value="ATP_CONE"/>
    <property type="match status" value="1"/>
</dbReference>
<feature type="domain" description="ATP-cone" evidence="5">
    <location>
        <begin position="3"/>
        <end position="95"/>
    </location>
</feature>
<evidence type="ECO:0000259" key="5">
    <source>
        <dbReference type="PROSITE" id="PS51161"/>
    </source>
</evidence>
<proteinExistence type="predicted"/>
<dbReference type="Gene3D" id="3.20.70.20">
    <property type="match status" value="1"/>
</dbReference>
<dbReference type="CDD" id="cd01675">
    <property type="entry name" value="RNR_III"/>
    <property type="match status" value="1"/>
</dbReference>
<sequence length="702" mass="80945">MERFIRKRDGSIVPYDRTRIIRAVSNAMNAVGCKGEADEIAKYVEILLHRWFFRKGSIPHVEEIQDIVERTLMEKGYPDVAKAYILYRQKRKEARDIKSTVEEAENLIEQYIARSDWRVKENSNMNFSLQGMNFYISSSITARYWLNRIYTEDIKRAHDDGDFHIHDLGLLSVYCLGWDLEALLRRGFGGVAGKIESKPPRHLRTALGQMVNFFYTLQGEAAGAQAFSNFTTYLAPFIRYDRLDRRGVKQALQEFLFNVNVATRSGFQTPFTNITMDLEPPENLKNKNVIIGGEEKGETYGEFHEEMDLLNDVFAEVMMEGDAKQRIFTFPIPTYNITEDFDWENEKLKSLWEMTAKFGIPYFANFVHSDMKPEDARSMCCRLRLDNRELRKRGGGLFGASPMTGSIGVVTINMPRIGYLSRSEDEFLSRLERLMILAKNSLEMKRKVLEDLTEKGLYPYSRVYLSEVKKATGSYWTNHFSTIGLVGMNEACMNFLGVPIIAKEGKEWAIKILNFMREKLADFQEETGNLYNLEATPAEGTSYRLAKKDKERFASIFTQGDSDTPYYTNSVHPPVYEFDDIYSLLEHQDDLQVLFTGGTVVHLFLGEPVHDWKIVRELVRRIVGRFRLPYFSITPTFSICPVDGYIPDEHHICPYPHTKEELERFGVITELTEEELSRLPENAYIKPEDTGGASLFLDLGNK</sequence>
<protein>
    <submittedName>
        <fullName evidence="6">Ribonucleoside triphosphate reductase</fullName>
        <ecNumber evidence="6">1.17.4.2</ecNumber>
    </submittedName>
</protein>
<organism evidence="6">
    <name type="scientific">candidate division WOR-3 bacterium</name>
    <dbReference type="NCBI Taxonomy" id="2052148"/>
    <lineage>
        <taxon>Bacteria</taxon>
        <taxon>Bacteria division WOR-3</taxon>
    </lineage>
</organism>
<dbReference type="GO" id="GO:0008998">
    <property type="term" value="F:ribonucleoside-triphosphate reductase (thioredoxin) activity"/>
    <property type="evidence" value="ECO:0007669"/>
    <property type="project" value="UniProtKB-EC"/>
</dbReference>
<dbReference type="Proteomes" id="UP000885847">
    <property type="component" value="Unassembled WGS sequence"/>
</dbReference>
<dbReference type="GO" id="GO:0004748">
    <property type="term" value="F:ribonucleoside-diphosphate reductase activity, thioredoxin disulfide as acceptor"/>
    <property type="evidence" value="ECO:0007669"/>
    <property type="project" value="TreeGrafter"/>
</dbReference>
<dbReference type="GO" id="GO:0031250">
    <property type="term" value="C:anaerobic ribonucleoside-triphosphate reductase complex"/>
    <property type="evidence" value="ECO:0007669"/>
    <property type="project" value="TreeGrafter"/>
</dbReference>
<dbReference type="GO" id="GO:0006260">
    <property type="term" value="P:DNA replication"/>
    <property type="evidence" value="ECO:0007669"/>
    <property type="project" value="InterPro"/>
</dbReference>
<evidence type="ECO:0000256" key="3">
    <source>
        <dbReference type="PROSITE-ProRule" id="PRU00492"/>
    </source>
</evidence>